<dbReference type="SUPFAM" id="SSF103473">
    <property type="entry name" value="MFS general substrate transporter"/>
    <property type="match status" value="1"/>
</dbReference>
<dbReference type="InterPro" id="IPR020846">
    <property type="entry name" value="MFS_dom"/>
</dbReference>
<comment type="subcellular location">
    <subcellularLocation>
        <location evidence="1">Cell membrane</location>
        <topology evidence="1">Multi-pass membrane protein</topology>
    </subcellularLocation>
</comment>
<feature type="transmembrane region" description="Helical" evidence="6">
    <location>
        <begin position="298"/>
        <end position="316"/>
    </location>
</feature>
<gene>
    <name evidence="8" type="ORF">FHX71_001626</name>
</gene>
<dbReference type="AlphaFoldDB" id="A0A7W3J7P7"/>
<dbReference type="CDD" id="cd17324">
    <property type="entry name" value="MFS_NepI_like"/>
    <property type="match status" value="1"/>
</dbReference>
<dbReference type="InterPro" id="IPR011701">
    <property type="entry name" value="MFS"/>
</dbReference>
<dbReference type="Pfam" id="PF07690">
    <property type="entry name" value="MFS_1"/>
    <property type="match status" value="1"/>
</dbReference>
<evidence type="ECO:0000256" key="1">
    <source>
        <dbReference type="ARBA" id="ARBA00004651"/>
    </source>
</evidence>
<keyword evidence="9" id="KW-1185">Reference proteome</keyword>
<dbReference type="InterPro" id="IPR036259">
    <property type="entry name" value="MFS_trans_sf"/>
</dbReference>
<keyword evidence="3 6" id="KW-0812">Transmembrane</keyword>
<evidence type="ECO:0000256" key="4">
    <source>
        <dbReference type="ARBA" id="ARBA00022989"/>
    </source>
</evidence>
<dbReference type="Gene3D" id="1.20.1250.20">
    <property type="entry name" value="MFS general substrate transporter like domains"/>
    <property type="match status" value="2"/>
</dbReference>
<dbReference type="InterPro" id="IPR050189">
    <property type="entry name" value="MFS_Efflux_Transporters"/>
</dbReference>
<feature type="transmembrane region" description="Helical" evidence="6">
    <location>
        <begin position="47"/>
        <end position="66"/>
    </location>
</feature>
<dbReference type="Proteomes" id="UP000540568">
    <property type="component" value="Unassembled WGS sequence"/>
</dbReference>
<dbReference type="PROSITE" id="PS50850">
    <property type="entry name" value="MFS"/>
    <property type="match status" value="1"/>
</dbReference>
<feature type="transmembrane region" description="Helical" evidence="6">
    <location>
        <begin position="236"/>
        <end position="258"/>
    </location>
</feature>
<keyword evidence="5 6" id="KW-0472">Membrane</keyword>
<evidence type="ECO:0000259" key="7">
    <source>
        <dbReference type="PROSITE" id="PS50850"/>
    </source>
</evidence>
<evidence type="ECO:0000256" key="6">
    <source>
        <dbReference type="SAM" id="Phobius"/>
    </source>
</evidence>
<dbReference type="PANTHER" id="PTHR43124:SF10">
    <property type="entry name" value="PURINE EFFLUX PUMP PBUE"/>
    <property type="match status" value="1"/>
</dbReference>
<feature type="transmembrane region" description="Helical" evidence="6">
    <location>
        <begin position="136"/>
        <end position="156"/>
    </location>
</feature>
<evidence type="ECO:0000256" key="3">
    <source>
        <dbReference type="ARBA" id="ARBA00022692"/>
    </source>
</evidence>
<evidence type="ECO:0000313" key="9">
    <source>
        <dbReference type="Proteomes" id="UP000540568"/>
    </source>
</evidence>
<keyword evidence="2" id="KW-1003">Cell membrane</keyword>
<protein>
    <submittedName>
        <fullName evidence="8">Putative MFS family arabinose efflux permease</fullName>
    </submittedName>
</protein>
<feature type="transmembrane region" description="Helical" evidence="6">
    <location>
        <begin position="361"/>
        <end position="383"/>
    </location>
</feature>
<feature type="transmembrane region" description="Helical" evidence="6">
    <location>
        <begin position="209"/>
        <end position="230"/>
    </location>
</feature>
<name>A0A7W3J7P7_9MICO</name>
<keyword evidence="4 6" id="KW-1133">Transmembrane helix</keyword>
<feature type="transmembrane region" description="Helical" evidence="6">
    <location>
        <begin position="78"/>
        <end position="97"/>
    </location>
</feature>
<accession>A0A7W3J7P7</accession>
<proteinExistence type="predicted"/>
<reference evidence="8 9" key="1">
    <citation type="submission" date="2020-07" db="EMBL/GenBank/DDBJ databases">
        <title>Sequencing the genomes of 1000 actinobacteria strains.</title>
        <authorList>
            <person name="Klenk H.-P."/>
        </authorList>
    </citation>
    <scope>NUCLEOTIDE SEQUENCE [LARGE SCALE GENOMIC DNA]</scope>
    <source>
        <strain evidence="8 9">DSM 44121</strain>
    </source>
</reference>
<evidence type="ECO:0000256" key="5">
    <source>
        <dbReference type="ARBA" id="ARBA00023136"/>
    </source>
</evidence>
<dbReference type="PANTHER" id="PTHR43124">
    <property type="entry name" value="PURINE EFFLUX PUMP PBUE"/>
    <property type="match status" value="1"/>
</dbReference>
<comment type="caution">
    <text evidence="8">The sequence shown here is derived from an EMBL/GenBank/DDBJ whole genome shotgun (WGS) entry which is preliminary data.</text>
</comment>
<feature type="transmembrane region" description="Helical" evidence="6">
    <location>
        <begin position="328"/>
        <end position="355"/>
    </location>
</feature>
<feature type="transmembrane region" description="Helical" evidence="6">
    <location>
        <begin position="270"/>
        <end position="292"/>
    </location>
</feature>
<dbReference type="EMBL" id="JACGWV010000001">
    <property type="protein sequence ID" value="MBA8807684.1"/>
    <property type="molecule type" value="Genomic_DNA"/>
</dbReference>
<feature type="transmembrane region" description="Helical" evidence="6">
    <location>
        <begin position="168"/>
        <end position="189"/>
    </location>
</feature>
<dbReference type="GO" id="GO:0022857">
    <property type="term" value="F:transmembrane transporter activity"/>
    <property type="evidence" value="ECO:0007669"/>
    <property type="project" value="InterPro"/>
</dbReference>
<dbReference type="GO" id="GO:0005886">
    <property type="term" value="C:plasma membrane"/>
    <property type="evidence" value="ECO:0007669"/>
    <property type="project" value="UniProtKB-SubCell"/>
</dbReference>
<dbReference type="RefSeq" id="WP_312876964.1">
    <property type="nucleotide sequence ID" value="NZ_BAAATF010000007.1"/>
</dbReference>
<evidence type="ECO:0000256" key="2">
    <source>
        <dbReference type="ARBA" id="ARBA00022475"/>
    </source>
</evidence>
<feature type="domain" description="Major facilitator superfamily (MFS) profile" evidence="7">
    <location>
        <begin position="12"/>
        <end position="387"/>
    </location>
</feature>
<sequence length="390" mass="39061">MTPRPADRWIIPVALLALGTFAIGTDSFVLAGILPELATGLRISEGAAGQVVTAFAITYAVAAPFLSALTHRVPRKTLITVGLTVFVLMNAAGALAPNFAVLLVTRVLCALGAAAFTPTANAVSTVLAGPARRGRALSITLGGIALGTVFGVPVGTTIGQHLGWQASLGFVAAVGLIALVALLAVLPRLQGEATVPMRHRFAVMGDPRVILVVLVTAVATGAGILVYTYIAPITQAIAGISGTALATGLLIWGIGGAIGAFGCGWFIDRIGAGLTSALAIALLAAALTVIAFAESPALVIAAMFFGGIGSWAFVAPDNHMLTGLHPQMASVVISFNSTGTYVGQAVGAAAGGVLLTSGLGATTTVLISVAGLGVAVILALFAWRATCRPA</sequence>
<organism evidence="8 9">
    <name type="scientific">Promicromonospora sukumoe</name>
    <dbReference type="NCBI Taxonomy" id="88382"/>
    <lineage>
        <taxon>Bacteria</taxon>
        <taxon>Bacillati</taxon>
        <taxon>Actinomycetota</taxon>
        <taxon>Actinomycetes</taxon>
        <taxon>Micrococcales</taxon>
        <taxon>Promicromonosporaceae</taxon>
        <taxon>Promicromonospora</taxon>
    </lineage>
</organism>
<feature type="transmembrane region" description="Helical" evidence="6">
    <location>
        <begin position="103"/>
        <end position="124"/>
    </location>
</feature>
<evidence type="ECO:0000313" key="8">
    <source>
        <dbReference type="EMBL" id="MBA8807684.1"/>
    </source>
</evidence>